<dbReference type="SUPFAM" id="SSF69593">
    <property type="entry name" value="Glycerol-3-phosphate (1)-acyltransferase"/>
    <property type="match status" value="1"/>
</dbReference>
<dbReference type="EMBL" id="CP137573">
    <property type="protein sequence ID" value="WOX20101.1"/>
    <property type="molecule type" value="Genomic_DNA"/>
</dbReference>
<protein>
    <submittedName>
        <fullName evidence="5">Lysophospholipid acyltransferase family protein</fullName>
    </submittedName>
</protein>
<evidence type="ECO:0000256" key="2">
    <source>
        <dbReference type="ARBA" id="ARBA00023315"/>
    </source>
</evidence>
<organism evidence="5 6">
    <name type="scientific">Streptomyces solicathayae</name>
    <dbReference type="NCBI Taxonomy" id="3081768"/>
    <lineage>
        <taxon>Bacteria</taxon>
        <taxon>Bacillati</taxon>
        <taxon>Actinomycetota</taxon>
        <taxon>Actinomycetes</taxon>
        <taxon>Kitasatosporales</taxon>
        <taxon>Streptomycetaceae</taxon>
        <taxon>Streptomyces</taxon>
    </lineage>
</organism>
<keyword evidence="2 5" id="KW-0012">Acyltransferase</keyword>
<dbReference type="SMART" id="SM00563">
    <property type="entry name" value="PlsC"/>
    <property type="match status" value="1"/>
</dbReference>
<evidence type="ECO:0000313" key="6">
    <source>
        <dbReference type="Proteomes" id="UP001301731"/>
    </source>
</evidence>
<dbReference type="PANTHER" id="PTHR10434">
    <property type="entry name" value="1-ACYL-SN-GLYCEROL-3-PHOSPHATE ACYLTRANSFERASE"/>
    <property type="match status" value="1"/>
</dbReference>
<evidence type="ECO:0000256" key="3">
    <source>
        <dbReference type="SAM" id="MobiDB-lite"/>
    </source>
</evidence>
<dbReference type="GO" id="GO:0016746">
    <property type="term" value="F:acyltransferase activity"/>
    <property type="evidence" value="ECO:0007669"/>
    <property type="project" value="UniProtKB-KW"/>
</dbReference>
<keyword evidence="6" id="KW-1185">Reference proteome</keyword>
<feature type="region of interest" description="Disordered" evidence="3">
    <location>
        <begin position="212"/>
        <end position="232"/>
    </location>
</feature>
<accession>A0ABZ0LKZ1</accession>
<dbReference type="PANTHER" id="PTHR10434:SF11">
    <property type="entry name" value="1-ACYL-SN-GLYCEROL-3-PHOSPHATE ACYLTRANSFERASE"/>
    <property type="match status" value="1"/>
</dbReference>
<dbReference type="Pfam" id="PF01553">
    <property type="entry name" value="Acyltransferase"/>
    <property type="match status" value="1"/>
</dbReference>
<name>A0ABZ0LKZ1_9ACTN</name>
<evidence type="ECO:0000313" key="5">
    <source>
        <dbReference type="EMBL" id="WOX20101.1"/>
    </source>
</evidence>
<dbReference type="CDD" id="cd07989">
    <property type="entry name" value="LPLAT_AGPAT-like"/>
    <property type="match status" value="1"/>
</dbReference>
<gene>
    <name evidence="5" type="ORF">R2D22_01310</name>
</gene>
<dbReference type="Proteomes" id="UP001301731">
    <property type="component" value="Chromosome"/>
</dbReference>
<proteinExistence type="predicted"/>
<sequence length="232" mass="24125">MLSRLAAALVPVVGRLTVTADIPRLPEGGAVIVANHTSLADPAVVLAALRRMGIEPVVLCTAGLWRVPLLGRALTREGYVPVHRGTAHAADALRGAEAALRAGRHVLVYGEGRIPDRPDSADAPPERFRSGPARLAAAAGAPLVPLGQAGARRITSGSTAKQLAGLLTAPLRRPRLHVHIGAPARLPVDTVAATDVSRRAVTAAWSTAARRRTATRPGTRAACPAESPTVYR</sequence>
<keyword evidence="1" id="KW-0808">Transferase</keyword>
<evidence type="ECO:0000256" key="1">
    <source>
        <dbReference type="ARBA" id="ARBA00022679"/>
    </source>
</evidence>
<reference evidence="5 6" key="1">
    <citation type="submission" date="2023-10" db="EMBL/GenBank/DDBJ databases">
        <title>The genome sequence of Streptomyces sp. HUAS YS2.</title>
        <authorList>
            <person name="Mo P."/>
        </authorList>
    </citation>
    <scope>NUCLEOTIDE SEQUENCE [LARGE SCALE GENOMIC DNA]</scope>
    <source>
        <strain evidence="5 6">HUAS YS2</strain>
    </source>
</reference>
<evidence type="ECO:0000259" key="4">
    <source>
        <dbReference type="SMART" id="SM00563"/>
    </source>
</evidence>
<dbReference type="RefSeq" id="WP_318100313.1">
    <property type="nucleotide sequence ID" value="NZ_CP137573.1"/>
</dbReference>
<dbReference type="InterPro" id="IPR002123">
    <property type="entry name" value="Plipid/glycerol_acylTrfase"/>
</dbReference>
<feature type="domain" description="Phospholipid/glycerol acyltransferase" evidence="4">
    <location>
        <begin position="30"/>
        <end position="151"/>
    </location>
</feature>